<feature type="transmembrane region" description="Helical" evidence="6">
    <location>
        <begin position="159"/>
        <end position="185"/>
    </location>
</feature>
<evidence type="ECO:0000256" key="2">
    <source>
        <dbReference type="ARBA" id="ARBA00022475"/>
    </source>
</evidence>
<organism evidence="7 8">
    <name type="scientific">Corynebacterium suedekumii</name>
    <dbReference type="NCBI Taxonomy" id="3049801"/>
    <lineage>
        <taxon>Bacteria</taxon>
        <taxon>Bacillati</taxon>
        <taxon>Actinomycetota</taxon>
        <taxon>Actinomycetes</taxon>
        <taxon>Mycobacteriales</taxon>
        <taxon>Corynebacteriaceae</taxon>
        <taxon>Corynebacterium</taxon>
    </lineage>
</organism>
<dbReference type="Pfam" id="PF02690">
    <property type="entry name" value="Na_Pi_cotrans"/>
    <property type="match status" value="1"/>
</dbReference>
<feature type="transmembrane region" description="Helical" evidence="6">
    <location>
        <begin position="116"/>
        <end position="138"/>
    </location>
</feature>
<evidence type="ECO:0000256" key="6">
    <source>
        <dbReference type="SAM" id="Phobius"/>
    </source>
</evidence>
<dbReference type="InterPro" id="IPR003841">
    <property type="entry name" value="Na/Pi_transpt"/>
</dbReference>
<keyword evidence="4 6" id="KW-1133">Transmembrane helix</keyword>
<evidence type="ECO:0000313" key="7">
    <source>
        <dbReference type="EMBL" id="WIM70719.1"/>
    </source>
</evidence>
<evidence type="ECO:0000256" key="3">
    <source>
        <dbReference type="ARBA" id="ARBA00022692"/>
    </source>
</evidence>
<keyword evidence="8" id="KW-1185">Reference proteome</keyword>
<protein>
    <submittedName>
        <fullName evidence="7">Na/Pi symporter</fullName>
    </submittedName>
</protein>
<dbReference type="PANTHER" id="PTHR10010:SF46">
    <property type="entry name" value="SODIUM-DEPENDENT PHOSPHATE TRANSPORT PROTEIN 2B"/>
    <property type="match status" value="1"/>
</dbReference>
<keyword evidence="2" id="KW-1003">Cell membrane</keyword>
<gene>
    <name evidence="7" type="ORF">QP029_02495</name>
</gene>
<evidence type="ECO:0000256" key="4">
    <source>
        <dbReference type="ARBA" id="ARBA00022989"/>
    </source>
</evidence>
<feature type="transmembrane region" description="Helical" evidence="6">
    <location>
        <begin position="50"/>
        <end position="75"/>
    </location>
</feature>
<evidence type="ECO:0000256" key="5">
    <source>
        <dbReference type="ARBA" id="ARBA00023136"/>
    </source>
</evidence>
<keyword evidence="3 6" id="KW-0812">Transmembrane</keyword>
<feature type="transmembrane region" description="Helical" evidence="6">
    <location>
        <begin position="87"/>
        <end position="110"/>
    </location>
</feature>
<keyword evidence="5 6" id="KW-0472">Membrane</keyword>
<dbReference type="PANTHER" id="PTHR10010">
    <property type="entry name" value="SOLUTE CARRIER FAMILY 34 SODIUM PHOSPHATE , MEMBER 2-RELATED"/>
    <property type="match status" value="1"/>
</dbReference>
<dbReference type="EMBL" id="CP126970">
    <property type="protein sequence ID" value="WIM70719.1"/>
    <property type="molecule type" value="Genomic_DNA"/>
</dbReference>
<evidence type="ECO:0000313" key="8">
    <source>
        <dbReference type="Proteomes" id="UP001238805"/>
    </source>
</evidence>
<evidence type="ECO:0000256" key="1">
    <source>
        <dbReference type="ARBA" id="ARBA00004651"/>
    </source>
</evidence>
<dbReference type="RefSeq" id="WP_284875299.1">
    <property type="nucleotide sequence ID" value="NZ_CP126970.1"/>
</dbReference>
<proteinExistence type="predicted"/>
<accession>A0ABY8VM51</accession>
<reference evidence="7 8" key="1">
    <citation type="submission" date="2023-05" db="EMBL/GenBank/DDBJ databases">
        <title>Corynebacterium suedekumii sp. nov. and Corynebacterium breve sp. nov. isolated from raw cow's milk.</title>
        <authorList>
            <person name="Baer M.K."/>
            <person name="Mehl L."/>
            <person name="Hellmuth R."/>
            <person name="Marke G."/>
            <person name="Lipski A."/>
        </authorList>
    </citation>
    <scope>NUCLEOTIDE SEQUENCE [LARGE SCALE GENOMIC DNA]</scope>
    <source>
        <strain evidence="7 8">LM112</strain>
    </source>
</reference>
<name>A0ABY8VM51_9CORY</name>
<dbReference type="NCBIfam" id="NF037997">
    <property type="entry name" value="Na_Pi_symport"/>
    <property type="match status" value="1"/>
</dbReference>
<comment type="subcellular location">
    <subcellularLocation>
        <location evidence="1">Cell membrane</location>
        <topology evidence="1">Multi-pass membrane protein</topology>
    </subcellularLocation>
</comment>
<sequence length="186" mass="18826">MGPRGASVVAIALGALVIVVAVRVISRQLAVLTAATTRTLLERSSGASDALGLLSGALITMAVSSSSVTVSSLLPFAATKSLRYREVLPVILGANVGTTLTALLTALAVPGSMGSIAVQAALIHVAFNVISALLVLLIPPLRTLILWMGQVSGRVAARGYTLAAAVLAASYLVLPLAVILGYTLVT</sequence>
<dbReference type="Proteomes" id="UP001238805">
    <property type="component" value="Chromosome"/>
</dbReference>